<dbReference type="AlphaFoldDB" id="A0A7M1ST72"/>
<evidence type="ECO:0000256" key="1">
    <source>
        <dbReference type="SAM" id="MobiDB-lite"/>
    </source>
</evidence>
<dbReference type="Proteomes" id="UP000593758">
    <property type="component" value="Chromosome"/>
</dbReference>
<name>A0A7M1ST72_9MICO</name>
<organism evidence="2 3">
    <name type="scientific">Ruania alkalisoli</name>
    <dbReference type="NCBI Taxonomy" id="2779775"/>
    <lineage>
        <taxon>Bacteria</taxon>
        <taxon>Bacillati</taxon>
        <taxon>Actinomycetota</taxon>
        <taxon>Actinomycetes</taxon>
        <taxon>Micrococcales</taxon>
        <taxon>Ruaniaceae</taxon>
        <taxon>Ruania</taxon>
    </lineage>
</organism>
<proteinExistence type="predicted"/>
<dbReference type="EMBL" id="CP063169">
    <property type="protein sequence ID" value="QOR70766.1"/>
    <property type="molecule type" value="Genomic_DNA"/>
</dbReference>
<sequence>MSENLPDQETERTFVGCVREMLARPDFLIPLAAAERQYRDHYYGLNSAALLEDLFFDALGNFVRQTRPDVGLRRPPTGQKGWDYDFNGLRISHKVSQNISAVAALWDATRQDLATWSFDEPITYVLGGNTPPTQVRLVLGDGTEIRCRAAASLTPTYRLDGRSLIVVRWPSSGSQPLLLRVVDLVSAVQVREALPFGELWDLIADHVSSGGPANDIDVLVTNRRTSPSERAALNHALGSDPSVDISVPMRSGVYILSRDTLQDLRVETNNRAVLIPKDTVAGLLTEAVLRSNFISLPLWYWAYAEPRPPDMYLSQRLEYDGLFSARRQDRRLSRAESTSEDSADWSSST</sequence>
<evidence type="ECO:0000313" key="3">
    <source>
        <dbReference type="Proteomes" id="UP000593758"/>
    </source>
</evidence>
<feature type="region of interest" description="Disordered" evidence="1">
    <location>
        <begin position="330"/>
        <end position="349"/>
    </location>
</feature>
<gene>
    <name evidence="2" type="ORF">IM660_00055</name>
</gene>
<dbReference type="RefSeq" id="WP_193497440.1">
    <property type="nucleotide sequence ID" value="NZ_CP063169.1"/>
</dbReference>
<keyword evidence="3" id="KW-1185">Reference proteome</keyword>
<dbReference type="KEGG" id="halt:IM660_00055"/>
<protein>
    <submittedName>
        <fullName evidence="2">Uncharacterized protein</fullName>
    </submittedName>
</protein>
<accession>A0A7M1ST72</accession>
<evidence type="ECO:0000313" key="2">
    <source>
        <dbReference type="EMBL" id="QOR70766.1"/>
    </source>
</evidence>
<reference evidence="2 3" key="1">
    <citation type="submission" date="2020-10" db="EMBL/GenBank/DDBJ databases">
        <title>Haloactinobacterium sp. RN3S43, a bacterium isolated from saline soil.</title>
        <authorList>
            <person name="Sun J.-Q."/>
        </authorList>
    </citation>
    <scope>NUCLEOTIDE SEQUENCE [LARGE SCALE GENOMIC DNA]</scope>
    <source>
        <strain evidence="2 3">RN3S43</strain>
    </source>
</reference>